<dbReference type="RefSeq" id="WP_199384888.1">
    <property type="nucleotide sequence ID" value="NZ_JAEMHM010000011.1"/>
</dbReference>
<protein>
    <submittedName>
        <fullName evidence="4">AAA family ATPase</fullName>
    </submittedName>
</protein>
<proteinExistence type="predicted"/>
<name>A0A8J7LZ82_9BACT</name>
<evidence type="ECO:0000313" key="5">
    <source>
        <dbReference type="Proteomes" id="UP000636888"/>
    </source>
</evidence>
<dbReference type="InterPro" id="IPR010766">
    <property type="entry name" value="DRTGG"/>
</dbReference>
<evidence type="ECO:0000259" key="3">
    <source>
        <dbReference type="Pfam" id="PF07085"/>
    </source>
</evidence>
<dbReference type="GO" id="GO:0004190">
    <property type="term" value="F:aspartic-type endopeptidase activity"/>
    <property type="evidence" value="ECO:0007669"/>
    <property type="project" value="InterPro"/>
</dbReference>
<dbReference type="PANTHER" id="PTHR21343">
    <property type="entry name" value="DETHIOBIOTIN SYNTHETASE"/>
    <property type="match status" value="1"/>
</dbReference>
<evidence type="ECO:0000256" key="1">
    <source>
        <dbReference type="ARBA" id="ARBA00011643"/>
    </source>
</evidence>
<evidence type="ECO:0000313" key="4">
    <source>
        <dbReference type="EMBL" id="MBJ6726001.1"/>
    </source>
</evidence>
<dbReference type="PROSITE" id="PS00855">
    <property type="entry name" value="SPASE_II"/>
    <property type="match status" value="1"/>
</dbReference>
<dbReference type="GO" id="GO:0016020">
    <property type="term" value="C:membrane"/>
    <property type="evidence" value="ECO:0007669"/>
    <property type="project" value="InterPro"/>
</dbReference>
<organism evidence="4 5">
    <name type="scientific">Geomesophilobacter sediminis</name>
    <dbReference type="NCBI Taxonomy" id="2798584"/>
    <lineage>
        <taxon>Bacteria</taxon>
        <taxon>Pseudomonadati</taxon>
        <taxon>Thermodesulfobacteriota</taxon>
        <taxon>Desulfuromonadia</taxon>
        <taxon>Geobacterales</taxon>
        <taxon>Geobacteraceae</taxon>
        <taxon>Geomesophilobacter</taxon>
    </lineage>
</organism>
<evidence type="ECO:0000256" key="2">
    <source>
        <dbReference type="ARBA" id="ARBA00022962"/>
    </source>
</evidence>
<dbReference type="InterPro" id="IPR028979">
    <property type="entry name" value="Ser_kin/Pase_Hpr-like_N_sf"/>
</dbReference>
<dbReference type="InterPro" id="IPR027417">
    <property type="entry name" value="P-loop_NTPase"/>
</dbReference>
<dbReference type="EMBL" id="JAEMHM010000011">
    <property type="protein sequence ID" value="MBJ6726001.1"/>
    <property type="molecule type" value="Genomic_DNA"/>
</dbReference>
<dbReference type="Gene3D" id="3.40.50.300">
    <property type="entry name" value="P-loop containing nucleotide triphosphate hydrolases"/>
    <property type="match status" value="1"/>
</dbReference>
<dbReference type="Gene3D" id="3.40.1390.20">
    <property type="entry name" value="HprK N-terminal domain-like"/>
    <property type="match status" value="1"/>
</dbReference>
<dbReference type="Proteomes" id="UP000636888">
    <property type="component" value="Unassembled WGS sequence"/>
</dbReference>
<dbReference type="InterPro" id="IPR001872">
    <property type="entry name" value="Peptidase_A8"/>
</dbReference>
<sequence length="372" mass="41280">MAKKLFVAAIEKNCGKTTTCLALMHLARKRYERVGFLKPFGGQSVTFRGQLVDKDVALMAEVFDLAEDPELMSPVVLTPSTTRDVIDGRITPEELQQKILGAAAELEQRCDLVIVEGSGHPGVGSIMGISNARIARILQTPVLLVTGGGLGNVVDRLALIQALFEKEEVDFRAVLVNKLIGEKSGKSLEYLRRALGAEPFQVLRGFDYHPVLANPTLQRIATLLDLPVQGDRSEVQRIVHRVLVGAASTQRITELITEPSLIIVTSSRNELLVTLAHLYHLPEYRPFIVGVVISGASPISPITLQILEKSEIPFIRAEQWVSAELYQMISRDVSKIVAEDREKLDLIRQLAEEHLNFGTMEEIFFSDRPLTW</sequence>
<dbReference type="Pfam" id="PF13500">
    <property type="entry name" value="AAA_26"/>
    <property type="match status" value="1"/>
</dbReference>
<dbReference type="CDD" id="cd03109">
    <property type="entry name" value="DTBS"/>
    <property type="match status" value="1"/>
</dbReference>
<dbReference type="GO" id="GO:0006508">
    <property type="term" value="P:proteolysis"/>
    <property type="evidence" value="ECO:0007669"/>
    <property type="project" value="InterPro"/>
</dbReference>
<gene>
    <name evidence="4" type="ORF">JFN93_14885</name>
</gene>
<dbReference type="Pfam" id="PF07085">
    <property type="entry name" value="DRTGG"/>
    <property type="match status" value="1"/>
</dbReference>
<comment type="subunit">
    <text evidence="1">Homohexamer.</text>
</comment>
<comment type="caution">
    <text evidence="4">The sequence shown here is derived from an EMBL/GenBank/DDBJ whole genome shotgun (WGS) entry which is preliminary data.</text>
</comment>
<dbReference type="AlphaFoldDB" id="A0A8J7LZ82"/>
<dbReference type="PANTHER" id="PTHR21343:SF8">
    <property type="entry name" value="DRTGG DOMAIN-CONTAINING PROTEIN"/>
    <property type="match status" value="1"/>
</dbReference>
<reference evidence="4" key="1">
    <citation type="submission" date="2020-12" db="EMBL/GenBank/DDBJ databases">
        <title>Geomonas sp. Red875, isolated from river sediment.</title>
        <authorList>
            <person name="Xu Z."/>
            <person name="Zhang Z."/>
            <person name="Masuda Y."/>
            <person name="Itoh H."/>
            <person name="Senoo K."/>
        </authorList>
    </citation>
    <scope>NUCLEOTIDE SEQUENCE</scope>
    <source>
        <strain evidence="4">Red875</strain>
    </source>
</reference>
<dbReference type="SUPFAM" id="SSF52540">
    <property type="entry name" value="P-loop containing nucleoside triphosphate hydrolases"/>
    <property type="match status" value="1"/>
</dbReference>
<dbReference type="SUPFAM" id="SSF75138">
    <property type="entry name" value="HprK N-terminal domain-like"/>
    <property type="match status" value="1"/>
</dbReference>
<keyword evidence="2" id="KW-0315">Glutamine amidotransferase</keyword>
<accession>A0A8J7LZ82</accession>
<keyword evidence="5" id="KW-1185">Reference proteome</keyword>
<feature type="domain" description="DRTGG" evidence="3">
    <location>
        <begin position="230"/>
        <end position="318"/>
    </location>
</feature>